<keyword evidence="6" id="KW-1185">Reference proteome</keyword>
<evidence type="ECO:0000313" key="6">
    <source>
        <dbReference type="Proteomes" id="UP000318741"/>
    </source>
</evidence>
<keyword evidence="3" id="KW-0472">Membrane</keyword>
<protein>
    <submittedName>
        <fullName evidence="5">UDP-N-acetylgalactosamine-undecaprenyl-phosphate N-acetylgalactosaminephosphotransferase</fullName>
        <ecNumber evidence="5">2.7.8.40</ecNumber>
    </submittedName>
</protein>
<proteinExistence type="inferred from homology"/>
<feature type="domain" description="Bacterial sugar transferase" evidence="4">
    <location>
        <begin position="34"/>
        <end position="215"/>
    </location>
</feature>
<dbReference type="AlphaFoldDB" id="A0A517P471"/>
<dbReference type="Proteomes" id="UP000318741">
    <property type="component" value="Chromosome"/>
</dbReference>
<dbReference type="EMBL" id="CP036265">
    <property type="protein sequence ID" value="QDT14192.1"/>
    <property type="molecule type" value="Genomic_DNA"/>
</dbReference>
<reference evidence="5 6" key="1">
    <citation type="submission" date="2019-02" db="EMBL/GenBank/DDBJ databases">
        <title>Deep-cultivation of Planctomycetes and their phenomic and genomic characterization uncovers novel biology.</title>
        <authorList>
            <person name="Wiegand S."/>
            <person name="Jogler M."/>
            <person name="Boedeker C."/>
            <person name="Pinto D."/>
            <person name="Vollmers J."/>
            <person name="Rivas-Marin E."/>
            <person name="Kohn T."/>
            <person name="Peeters S.H."/>
            <person name="Heuer A."/>
            <person name="Rast P."/>
            <person name="Oberbeckmann S."/>
            <person name="Bunk B."/>
            <person name="Jeske O."/>
            <person name="Meyerdierks A."/>
            <person name="Storesund J.E."/>
            <person name="Kallscheuer N."/>
            <person name="Luecker S."/>
            <person name="Lage O.M."/>
            <person name="Pohl T."/>
            <person name="Merkel B.J."/>
            <person name="Hornburger P."/>
            <person name="Mueller R.-W."/>
            <person name="Bruemmer F."/>
            <person name="Labrenz M."/>
            <person name="Spormann A.M."/>
            <person name="Op den Camp H."/>
            <person name="Overmann J."/>
            <person name="Amann R."/>
            <person name="Jetten M.S.M."/>
            <person name="Mascher T."/>
            <person name="Medema M.H."/>
            <person name="Devos D.P."/>
            <person name="Kaster A.-K."/>
            <person name="Ovreas L."/>
            <person name="Rohde M."/>
            <person name="Galperin M.Y."/>
            <person name="Jogler C."/>
        </authorList>
    </citation>
    <scope>NUCLEOTIDE SEQUENCE [LARGE SCALE GENOMIC DNA]</scope>
    <source>
        <strain evidence="5 6">CA12</strain>
    </source>
</reference>
<dbReference type="GO" id="GO:0016780">
    <property type="term" value="F:phosphotransferase activity, for other substituted phosphate groups"/>
    <property type="evidence" value="ECO:0007669"/>
    <property type="project" value="TreeGrafter"/>
</dbReference>
<evidence type="ECO:0000256" key="3">
    <source>
        <dbReference type="SAM" id="Phobius"/>
    </source>
</evidence>
<name>A0A517P471_9PLAN</name>
<evidence type="ECO:0000313" key="5">
    <source>
        <dbReference type="EMBL" id="QDT14192.1"/>
    </source>
</evidence>
<evidence type="ECO:0000256" key="1">
    <source>
        <dbReference type="ARBA" id="ARBA00006464"/>
    </source>
</evidence>
<feature type="transmembrane region" description="Helical" evidence="3">
    <location>
        <begin position="39"/>
        <end position="62"/>
    </location>
</feature>
<keyword evidence="3" id="KW-0812">Transmembrane</keyword>
<dbReference type="Pfam" id="PF02397">
    <property type="entry name" value="Bac_transf"/>
    <property type="match status" value="1"/>
</dbReference>
<organism evidence="5 6">
    <name type="scientific">Alienimonas californiensis</name>
    <dbReference type="NCBI Taxonomy" id="2527989"/>
    <lineage>
        <taxon>Bacteria</taxon>
        <taxon>Pseudomonadati</taxon>
        <taxon>Planctomycetota</taxon>
        <taxon>Planctomycetia</taxon>
        <taxon>Planctomycetales</taxon>
        <taxon>Planctomycetaceae</taxon>
        <taxon>Alienimonas</taxon>
    </lineage>
</organism>
<accession>A0A517P471</accession>
<dbReference type="EC" id="2.7.8.40" evidence="5"/>
<evidence type="ECO:0000259" key="4">
    <source>
        <dbReference type="Pfam" id="PF02397"/>
    </source>
</evidence>
<dbReference type="KEGG" id="acaf:CA12_02600"/>
<gene>
    <name evidence="5" type="primary">wecA_2</name>
    <name evidence="5" type="ORF">CA12_02600</name>
</gene>
<dbReference type="PANTHER" id="PTHR30576:SF0">
    <property type="entry name" value="UNDECAPRENYL-PHOSPHATE N-ACETYLGALACTOSAMINYL 1-PHOSPHATE TRANSFERASE-RELATED"/>
    <property type="match status" value="1"/>
</dbReference>
<dbReference type="PANTHER" id="PTHR30576">
    <property type="entry name" value="COLANIC BIOSYNTHESIS UDP-GLUCOSE LIPID CARRIER TRANSFERASE"/>
    <property type="match status" value="1"/>
</dbReference>
<evidence type="ECO:0000256" key="2">
    <source>
        <dbReference type="SAM" id="MobiDB-lite"/>
    </source>
</evidence>
<keyword evidence="3" id="KW-1133">Transmembrane helix</keyword>
<sequence>MSQLDLGRTALSDPATPPGDLALVGPSLVYLAFRRAFDLIGGALLAVPLGAVVAVAAIFVRLDSRGPIFYRQMRVGRDGRTFRMIKIRSMRHDAEVGGAQWAGKNDSRITRIGKFLRASHIDEFPQILNVLRGDMTLIGPRPERPMFVDELVQQVPGYELRLTVKPGVTGLAQLRLPPDQTIDDVIAKVAHDVYYIEHMGLNLDFRVSVGTLRLLVREILQACGATGRTAYTTVKTRLPLRTVHQAFGAPCRLPSMDSVFETARQYTATASLPCAALAGVGAGSREEFGSHRSGNDQATQPKGQVWPGSVEATVSRL</sequence>
<keyword evidence="5" id="KW-0808">Transferase</keyword>
<dbReference type="InterPro" id="IPR003362">
    <property type="entry name" value="Bact_transf"/>
</dbReference>
<comment type="similarity">
    <text evidence="1">Belongs to the bacterial sugar transferase family.</text>
</comment>
<dbReference type="RefSeq" id="WP_165700484.1">
    <property type="nucleotide sequence ID" value="NZ_CP036265.1"/>
</dbReference>
<feature type="region of interest" description="Disordered" evidence="2">
    <location>
        <begin position="286"/>
        <end position="309"/>
    </location>
</feature>